<protein>
    <submittedName>
        <fullName evidence="7">Disulfide bond formation protein B</fullName>
    </submittedName>
</protein>
<evidence type="ECO:0000256" key="3">
    <source>
        <dbReference type="ARBA" id="ARBA00022692"/>
    </source>
</evidence>
<feature type="transmembrane region" description="Helical" evidence="6">
    <location>
        <begin position="45"/>
        <end position="63"/>
    </location>
</feature>
<dbReference type="AlphaFoldDB" id="A0A6L5JWW3"/>
<proteinExistence type="predicted"/>
<dbReference type="InterPro" id="IPR023380">
    <property type="entry name" value="DsbB-like_sf"/>
</dbReference>
<dbReference type="OrthoDB" id="3711263at2"/>
<dbReference type="GO" id="GO:0006457">
    <property type="term" value="P:protein folding"/>
    <property type="evidence" value="ECO:0007669"/>
    <property type="project" value="InterPro"/>
</dbReference>
<dbReference type="Proteomes" id="UP000480275">
    <property type="component" value="Unassembled WGS sequence"/>
</dbReference>
<dbReference type="InterPro" id="IPR050183">
    <property type="entry name" value="DsbB"/>
</dbReference>
<dbReference type="GO" id="GO:0015035">
    <property type="term" value="F:protein-disulfide reductase activity"/>
    <property type="evidence" value="ECO:0007669"/>
    <property type="project" value="InterPro"/>
</dbReference>
<accession>A0A6L5JWW3</accession>
<evidence type="ECO:0000256" key="2">
    <source>
        <dbReference type="ARBA" id="ARBA00022475"/>
    </source>
</evidence>
<keyword evidence="4 6" id="KW-1133">Transmembrane helix</keyword>
<gene>
    <name evidence="7" type="ORF">GHK24_08030</name>
</gene>
<keyword evidence="3 6" id="KW-0812">Transmembrane</keyword>
<name>A0A6L5JWW3_RHOTE</name>
<organism evidence="7 8">
    <name type="scientific">Rhodocyclus tenuis</name>
    <name type="common">Rhodospirillum tenue</name>
    <dbReference type="NCBI Taxonomy" id="1066"/>
    <lineage>
        <taxon>Bacteria</taxon>
        <taxon>Pseudomonadati</taxon>
        <taxon>Pseudomonadota</taxon>
        <taxon>Betaproteobacteria</taxon>
        <taxon>Rhodocyclales</taxon>
        <taxon>Rhodocyclaceae</taxon>
        <taxon>Rhodocyclus</taxon>
    </lineage>
</organism>
<evidence type="ECO:0000256" key="5">
    <source>
        <dbReference type="ARBA" id="ARBA00023136"/>
    </source>
</evidence>
<dbReference type="InterPro" id="IPR003752">
    <property type="entry name" value="DiS_bond_form_DsbB/BdbC"/>
</dbReference>
<dbReference type="EMBL" id="WIXJ01000004">
    <property type="protein sequence ID" value="MQY51719.1"/>
    <property type="molecule type" value="Genomic_DNA"/>
</dbReference>
<dbReference type="GO" id="GO:0005886">
    <property type="term" value="C:plasma membrane"/>
    <property type="evidence" value="ECO:0007669"/>
    <property type="project" value="UniProtKB-SubCell"/>
</dbReference>
<evidence type="ECO:0000256" key="1">
    <source>
        <dbReference type="ARBA" id="ARBA00004651"/>
    </source>
</evidence>
<reference evidence="7 8" key="1">
    <citation type="submission" date="2019-10" db="EMBL/GenBank/DDBJ databases">
        <title>Whole-genome sequence of the purple nonsulfur photosynthetic bacterium Rhodocyclus tenuis.</title>
        <authorList>
            <person name="Kyndt J.A."/>
            <person name="Meyer T.E."/>
        </authorList>
    </citation>
    <scope>NUCLEOTIDE SEQUENCE [LARGE SCALE GENOMIC DNA]</scope>
    <source>
        <strain evidence="7 8">DSM 110</strain>
    </source>
</reference>
<keyword evidence="2" id="KW-1003">Cell membrane</keyword>
<feature type="transmembrane region" description="Helical" evidence="6">
    <location>
        <begin position="70"/>
        <end position="88"/>
    </location>
</feature>
<feature type="transmembrane region" description="Helical" evidence="6">
    <location>
        <begin position="12"/>
        <end position="33"/>
    </location>
</feature>
<dbReference type="Gene3D" id="1.20.1550.10">
    <property type="entry name" value="DsbB-like"/>
    <property type="match status" value="1"/>
</dbReference>
<keyword evidence="5 6" id="KW-0472">Membrane</keyword>
<dbReference type="Pfam" id="PF02600">
    <property type="entry name" value="DsbB"/>
    <property type="match status" value="1"/>
</dbReference>
<comment type="caution">
    <text evidence="7">The sequence shown here is derived from an EMBL/GenBank/DDBJ whole genome shotgun (WGS) entry which is preliminary data.</text>
</comment>
<dbReference type="SUPFAM" id="SSF158442">
    <property type="entry name" value="DsbB-like"/>
    <property type="match status" value="1"/>
</dbReference>
<evidence type="ECO:0000256" key="6">
    <source>
        <dbReference type="SAM" id="Phobius"/>
    </source>
</evidence>
<dbReference type="PANTHER" id="PTHR36570">
    <property type="entry name" value="DISULFIDE BOND FORMATION PROTEIN B"/>
    <property type="match status" value="1"/>
</dbReference>
<sequence length="169" mass="18366">MPLSFVQSLSFRVLFALLAGGAAAAAFGGWALGELLRLNACPLCIFQRLLAMALMIFALGGTLLPRWRRFWAACAALPAAGGLATALYQSHLQMAAVPSNECGFGEPTLIERLVDWFGMQWPSMFMATGFCSSKEGVFLGLSMANWAVLCFAAFFALAVWLMLTRQSRR</sequence>
<evidence type="ECO:0000313" key="7">
    <source>
        <dbReference type="EMBL" id="MQY51719.1"/>
    </source>
</evidence>
<dbReference type="PANTHER" id="PTHR36570:SF3">
    <property type="entry name" value="DISULFIDE BOND FORMATION PROTEIN B"/>
    <property type="match status" value="1"/>
</dbReference>
<feature type="transmembrane region" description="Helical" evidence="6">
    <location>
        <begin position="143"/>
        <end position="163"/>
    </location>
</feature>
<evidence type="ECO:0000256" key="4">
    <source>
        <dbReference type="ARBA" id="ARBA00022989"/>
    </source>
</evidence>
<comment type="subcellular location">
    <subcellularLocation>
        <location evidence="1">Cell membrane</location>
        <topology evidence="1">Multi-pass membrane protein</topology>
    </subcellularLocation>
</comment>
<evidence type="ECO:0000313" key="8">
    <source>
        <dbReference type="Proteomes" id="UP000480275"/>
    </source>
</evidence>